<proteinExistence type="predicted"/>
<name>A0A1Q2L3D5_9BACL</name>
<dbReference type="InterPro" id="IPR006121">
    <property type="entry name" value="HMA_dom"/>
</dbReference>
<keyword evidence="3" id="KW-1185">Reference proteome</keyword>
<sequence length="69" mass="7771">MEVVTFNVRDVTGKKGIEKLEKVLIDAPGVERALVDMEKEQVTIEYNAQQVSLDQLVARVEEHGCEITQ</sequence>
<gene>
    <name evidence="2" type="ORF">B0X71_15650</name>
</gene>
<dbReference type="OrthoDB" id="2428971at2"/>
<dbReference type="Pfam" id="PF00403">
    <property type="entry name" value="HMA"/>
    <property type="match status" value="1"/>
</dbReference>
<accession>A0A1Q2L3D5</accession>
<dbReference type="InterPro" id="IPR036163">
    <property type="entry name" value="HMA_dom_sf"/>
</dbReference>
<dbReference type="GO" id="GO:0046872">
    <property type="term" value="F:metal ion binding"/>
    <property type="evidence" value="ECO:0007669"/>
    <property type="project" value="InterPro"/>
</dbReference>
<dbReference type="Proteomes" id="UP000188184">
    <property type="component" value="Chromosome"/>
</dbReference>
<dbReference type="AlphaFoldDB" id="A0A1Q2L3D5"/>
<dbReference type="SUPFAM" id="SSF55008">
    <property type="entry name" value="HMA, heavy metal-associated domain"/>
    <property type="match status" value="1"/>
</dbReference>
<dbReference type="EMBL" id="CP019640">
    <property type="protein sequence ID" value="AQQ54392.1"/>
    <property type="molecule type" value="Genomic_DNA"/>
</dbReference>
<evidence type="ECO:0000313" key="3">
    <source>
        <dbReference type="Proteomes" id="UP000188184"/>
    </source>
</evidence>
<dbReference type="RefSeq" id="WP_077590283.1">
    <property type="nucleotide sequence ID" value="NZ_CP019640.1"/>
</dbReference>
<dbReference type="PROSITE" id="PS50846">
    <property type="entry name" value="HMA_2"/>
    <property type="match status" value="1"/>
</dbReference>
<evidence type="ECO:0000313" key="2">
    <source>
        <dbReference type="EMBL" id="AQQ54392.1"/>
    </source>
</evidence>
<reference evidence="2 3" key="1">
    <citation type="submission" date="2017-02" db="EMBL/GenBank/DDBJ databases">
        <title>The complete genomic sequence of a novel cold adapted crude oil-degrading bacterium Planococcus qaidamina Y42.</title>
        <authorList>
            <person name="Yang R."/>
        </authorList>
    </citation>
    <scope>NUCLEOTIDE SEQUENCE [LARGE SCALE GENOMIC DNA]</scope>
    <source>
        <strain evidence="2 3">Y42</strain>
    </source>
</reference>
<protein>
    <recommendedName>
        <fullName evidence="1">HMA domain-containing protein</fullName>
    </recommendedName>
</protein>
<evidence type="ECO:0000259" key="1">
    <source>
        <dbReference type="PROSITE" id="PS50846"/>
    </source>
</evidence>
<feature type="domain" description="HMA" evidence="1">
    <location>
        <begin position="2"/>
        <end position="68"/>
    </location>
</feature>
<organism evidence="2 3">
    <name type="scientific">Planococcus lenghuensis</name>
    <dbReference type="NCBI Taxonomy" id="2213202"/>
    <lineage>
        <taxon>Bacteria</taxon>
        <taxon>Bacillati</taxon>
        <taxon>Bacillota</taxon>
        <taxon>Bacilli</taxon>
        <taxon>Bacillales</taxon>
        <taxon>Caryophanaceae</taxon>
        <taxon>Planococcus</taxon>
    </lineage>
</organism>
<dbReference type="KEGG" id="pmar:B0X71_15650"/>
<dbReference type="Gene3D" id="3.30.70.100">
    <property type="match status" value="1"/>
</dbReference>